<comment type="caution">
    <text evidence="2">The sequence shown here is derived from an EMBL/GenBank/DDBJ whole genome shotgun (WGS) entry which is preliminary data.</text>
</comment>
<evidence type="ECO:0000256" key="1">
    <source>
        <dbReference type="SAM" id="MobiDB-lite"/>
    </source>
</evidence>
<organism evidence="2 3">
    <name type="scientific">Arthrobotrys musiformis</name>
    <dbReference type="NCBI Taxonomy" id="47236"/>
    <lineage>
        <taxon>Eukaryota</taxon>
        <taxon>Fungi</taxon>
        <taxon>Dikarya</taxon>
        <taxon>Ascomycota</taxon>
        <taxon>Pezizomycotina</taxon>
        <taxon>Orbiliomycetes</taxon>
        <taxon>Orbiliales</taxon>
        <taxon>Orbiliaceae</taxon>
        <taxon>Arthrobotrys</taxon>
    </lineage>
</organism>
<dbReference type="AlphaFoldDB" id="A0AAV9W7R4"/>
<name>A0AAV9W7R4_9PEZI</name>
<dbReference type="EMBL" id="JAVHJL010000005">
    <property type="protein sequence ID" value="KAK6503621.1"/>
    <property type="molecule type" value="Genomic_DNA"/>
</dbReference>
<sequence length="599" mass="66711">MTPPTELSIVEDSQGDDDSDYSFEADLARHKSRRAAFKIELENHSQNMSARRPKRKTPTIKAIAASSSLSPNQHSLHDLHQTRPPLSPLSIHESSSEGDSEDDILAFLNPRQRLGLSSLQTTAPKLTMADIREKVAKNKARDEEIRRAQRLLEESESLNIKDQTRPSSTDIGAYFKSQEGMPAVLNVLNPGSEKSSQLPIWSFFSGAAVAHHIPLDNLYASIRDSSCTSAFLGPSDGEPDIRGFLVSGAMADCLEICSSTLESPLRQLLLDAVCLGGDEDISFACFTLITTLHKQFESILDPKGIRRIFELIGGSRHALDPGKPLEAIYQEGDSNNTDWPSFSYSPNWWNISLVLKMLSQLIQGLDNHCLQAIWGLVLRFSLDWRRMKEQIGQVEFLFLVERLLTHFELRGDTLIQAILLEAQASVTNRTLQVQLLGMLPVTSGFSHDFRKRLARLFLSGNPAYTREEPGPGILMGSIVSTLRSKEVRISKGESHAQLQNIIDIMNIAVDDARWCVNVLERDGGGGSENLLEKLIVHLKHSKEAIQEAGAELNIEKSNAKDSFAKLIIRLEAIRQKKRATQTVVSKYFRPNSRQATDNP</sequence>
<dbReference type="Proteomes" id="UP001370758">
    <property type="component" value="Unassembled WGS sequence"/>
</dbReference>
<proteinExistence type="predicted"/>
<gene>
    <name evidence="2" type="ORF">TWF481_008630</name>
</gene>
<keyword evidence="3" id="KW-1185">Reference proteome</keyword>
<evidence type="ECO:0008006" key="4">
    <source>
        <dbReference type="Google" id="ProtNLM"/>
    </source>
</evidence>
<feature type="region of interest" description="Disordered" evidence="1">
    <location>
        <begin position="39"/>
        <end position="100"/>
    </location>
</feature>
<protein>
    <recommendedName>
        <fullName evidence="4">Coiled-coil SMC6 And NSE5 INteracting (CANIN) domain-containing protein</fullName>
    </recommendedName>
</protein>
<evidence type="ECO:0000313" key="3">
    <source>
        <dbReference type="Proteomes" id="UP001370758"/>
    </source>
</evidence>
<evidence type="ECO:0000313" key="2">
    <source>
        <dbReference type="EMBL" id="KAK6503621.1"/>
    </source>
</evidence>
<accession>A0AAV9W7R4</accession>
<feature type="compositionally biased region" description="Polar residues" evidence="1">
    <location>
        <begin position="65"/>
        <end position="74"/>
    </location>
</feature>
<feature type="region of interest" description="Disordered" evidence="1">
    <location>
        <begin position="1"/>
        <end position="21"/>
    </location>
</feature>
<reference evidence="2 3" key="1">
    <citation type="submission" date="2023-08" db="EMBL/GenBank/DDBJ databases">
        <authorList>
            <person name="Palmer J.M."/>
        </authorList>
    </citation>
    <scope>NUCLEOTIDE SEQUENCE [LARGE SCALE GENOMIC DNA]</scope>
    <source>
        <strain evidence="2 3">TWF481</strain>
    </source>
</reference>